<dbReference type="Pfam" id="PF07470">
    <property type="entry name" value="Glyco_hydro_88"/>
    <property type="match status" value="1"/>
</dbReference>
<dbReference type="Proteomes" id="UP001595555">
    <property type="component" value="Unassembled WGS sequence"/>
</dbReference>
<dbReference type="SUPFAM" id="SSF48208">
    <property type="entry name" value="Six-hairpin glycosidases"/>
    <property type="match status" value="1"/>
</dbReference>
<comment type="caution">
    <text evidence="3">The sequence shown here is derived from an EMBL/GenBank/DDBJ whole genome shotgun (WGS) entry which is preliminary data.</text>
</comment>
<organism evidence="3 4">
    <name type="scientific">Cellvibrio fontiphilus</name>
    <dbReference type="NCBI Taxonomy" id="1815559"/>
    <lineage>
        <taxon>Bacteria</taxon>
        <taxon>Pseudomonadati</taxon>
        <taxon>Pseudomonadota</taxon>
        <taxon>Gammaproteobacteria</taxon>
        <taxon>Cellvibrionales</taxon>
        <taxon>Cellvibrionaceae</taxon>
        <taxon>Cellvibrio</taxon>
    </lineage>
</organism>
<keyword evidence="4" id="KW-1185">Reference proteome</keyword>
<accession>A0ABV7FH42</accession>
<gene>
    <name evidence="3" type="ORF">ACFODX_10905</name>
</gene>
<evidence type="ECO:0000313" key="4">
    <source>
        <dbReference type="Proteomes" id="UP001595555"/>
    </source>
</evidence>
<evidence type="ECO:0000256" key="2">
    <source>
        <dbReference type="SAM" id="SignalP"/>
    </source>
</evidence>
<evidence type="ECO:0000313" key="3">
    <source>
        <dbReference type="EMBL" id="MFC3116068.1"/>
    </source>
</evidence>
<evidence type="ECO:0000256" key="1">
    <source>
        <dbReference type="ARBA" id="ARBA00022801"/>
    </source>
</evidence>
<dbReference type="InterPro" id="IPR008928">
    <property type="entry name" value="6-hairpin_glycosidase_sf"/>
</dbReference>
<feature type="signal peptide" evidence="2">
    <location>
        <begin position="1"/>
        <end position="25"/>
    </location>
</feature>
<feature type="chain" id="PRO_5046909569" evidence="2">
    <location>
        <begin position="26"/>
        <end position="404"/>
    </location>
</feature>
<protein>
    <submittedName>
        <fullName evidence="3">Glycoside hydrolase family 105 protein</fullName>
    </submittedName>
</protein>
<dbReference type="EMBL" id="JBHRTF010000004">
    <property type="protein sequence ID" value="MFC3116068.1"/>
    <property type="molecule type" value="Genomic_DNA"/>
</dbReference>
<dbReference type="Gene3D" id="1.50.10.10">
    <property type="match status" value="1"/>
</dbReference>
<reference evidence="4" key="1">
    <citation type="journal article" date="2019" name="Int. J. Syst. Evol. Microbiol.">
        <title>The Global Catalogue of Microorganisms (GCM) 10K type strain sequencing project: providing services to taxonomists for standard genome sequencing and annotation.</title>
        <authorList>
            <consortium name="The Broad Institute Genomics Platform"/>
            <consortium name="The Broad Institute Genome Sequencing Center for Infectious Disease"/>
            <person name="Wu L."/>
            <person name="Ma J."/>
        </authorList>
    </citation>
    <scope>NUCLEOTIDE SEQUENCE [LARGE SCALE GENOMIC DNA]</scope>
    <source>
        <strain evidence="4">KCTC 52237</strain>
    </source>
</reference>
<dbReference type="PANTHER" id="PTHR33886">
    <property type="entry name" value="UNSATURATED RHAMNOGALACTURONAN HYDROLASE (EUROFUNG)"/>
    <property type="match status" value="1"/>
</dbReference>
<keyword evidence="1 3" id="KW-0378">Hydrolase</keyword>
<proteinExistence type="predicted"/>
<dbReference type="InterPro" id="IPR010905">
    <property type="entry name" value="Glyco_hydro_88"/>
</dbReference>
<name>A0ABV7FH42_9GAMM</name>
<keyword evidence="2" id="KW-0732">Signal</keyword>
<dbReference type="InterPro" id="IPR012341">
    <property type="entry name" value="6hp_glycosidase-like_sf"/>
</dbReference>
<dbReference type="GO" id="GO:0016787">
    <property type="term" value="F:hydrolase activity"/>
    <property type="evidence" value="ECO:0007669"/>
    <property type="project" value="UniProtKB-KW"/>
</dbReference>
<dbReference type="RefSeq" id="WP_378118985.1">
    <property type="nucleotide sequence ID" value="NZ_JBHRTF010000004.1"/>
</dbReference>
<sequence>MKKFLFSVRLLIAGAMFSFCISVHAQTSTDNSALATTELMANSIMQRHPQAWAMREFKQLKEPEWGYPYSLVLYGFQKLYLKTGNEAYLAYAKTFVDQLIDADGKIKGYAITEFNIDSINPGKLLFLLHEKYQDKRYLTAMQTLRTQLQWQPRTTGGGFWHKNIYPWQMWLDGLYMGAPYYAQYAQQFNEPAKSFDDIAHQFLLIESKTRDAKTGLLYHAWDESHLQLWANKDTGLSPHFWSRSMGWYAMALVDTLDYFPAKHPKRKELIRLLNELAEALLTVQHPSHLWYQVTDQGDRYGNYLETSGSAMFAYAFAKGVNKKYLPQKYQQIATDIFNGIVQGHTEFDKQGQLHLKNTCGSAGLGNEPYRTGTFEYYVSEAIRTDDPHGLGPFILAGVEIAAFQ</sequence>
<dbReference type="InterPro" id="IPR052043">
    <property type="entry name" value="PolySaccharide_Degr_Enz"/>
</dbReference>
<dbReference type="PANTHER" id="PTHR33886:SF8">
    <property type="entry name" value="UNSATURATED RHAMNOGALACTURONAN HYDROLASE (EUROFUNG)"/>
    <property type="match status" value="1"/>
</dbReference>